<dbReference type="RefSeq" id="WP_052439180.1">
    <property type="nucleotide sequence ID" value="NZ_BBPN01000035.1"/>
</dbReference>
<feature type="region of interest" description="Disordered" evidence="2">
    <location>
        <begin position="1"/>
        <end position="26"/>
    </location>
</feature>
<evidence type="ECO:0000256" key="2">
    <source>
        <dbReference type="SAM" id="MobiDB-lite"/>
    </source>
</evidence>
<evidence type="ECO:0000256" key="1">
    <source>
        <dbReference type="ARBA" id="ARBA00010617"/>
    </source>
</evidence>
<keyword evidence="4" id="KW-1185">Reference proteome</keyword>
<sequence length="291" mass="31199">MTGGTGTTGVRGGRTPELPLRYPFEPGPLGTPPTVLQWARKHRPVCPVRLPSGRSVWMLTRHDDIARALSDPRLVPVEPDGHAPHLTDQGVSAQRPVIVRRTSRLLDAMAAGPNLIDLIPAYVGPLQEQWPDAADASPVSALAVGAFTLLVNPRAVRVCLADPSLWPKAVAEILRCHHAGVLGRPRIATEDLTLHGVTIRRGEAVCVPVRSAAGHDTAYRFDLHRHREDPTAATPEPGAALTRLLVGVALEALFTRLPGLLLAIAEREVPWDLDGPAARPVSLPVAWPTPG</sequence>
<evidence type="ECO:0000313" key="4">
    <source>
        <dbReference type="Proteomes" id="UP000183015"/>
    </source>
</evidence>
<gene>
    <name evidence="3" type="ORF">SAMN05414137_114154</name>
</gene>
<protein>
    <recommendedName>
        <fullName evidence="5">Cytochrome P450</fullName>
    </recommendedName>
</protein>
<dbReference type="GO" id="GO:0020037">
    <property type="term" value="F:heme binding"/>
    <property type="evidence" value="ECO:0007669"/>
    <property type="project" value="InterPro"/>
</dbReference>
<dbReference type="EMBL" id="FOAZ01000014">
    <property type="protein sequence ID" value="SEL87199.1"/>
    <property type="molecule type" value="Genomic_DNA"/>
</dbReference>
<dbReference type="SUPFAM" id="SSF48264">
    <property type="entry name" value="Cytochrome P450"/>
    <property type="match status" value="1"/>
</dbReference>
<dbReference type="STRING" id="235985.SAMN05414137_114154"/>
<feature type="compositionally biased region" description="Gly residues" evidence="2">
    <location>
        <begin position="1"/>
        <end position="12"/>
    </location>
</feature>
<dbReference type="AlphaFoldDB" id="A0A1H7TRQ4"/>
<dbReference type="InterPro" id="IPR002397">
    <property type="entry name" value="Cyt_P450_B"/>
</dbReference>
<name>A0A1H7TRQ4_STRJI</name>
<dbReference type="GO" id="GO:0005506">
    <property type="term" value="F:iron ion binding"/>
    <property type="evidence" value="ECO:0007669"/>
    <property type="project" value="InterPro"/>
</dbReference>
<evidence type="ECO:0000313" key="3">
    <source>
        <dbReference type="EMBL" id="SEL87199.1"/>
    </source>
</evidence>
<dbReference type="GO" id="GO:0004497">
    <property type="term" value="F:monooxygenase activity"/>
    <property type="evidence" value="ECO:0007669"/>
    <property type="project" value="InterPro"/>
</dbReference>
<dbReference type="PANTHER" id="PTHR46696:SF6">
    <property type="entry name" value="P450, PUTATIVE (EUROFUNG)-RELATED"/>
    <property type="match status" value="1"/>
</dbReference>
<dbReference type="OrthoDB" id="3654288at2"/>
<dbReference type="eggNOG" id="COG2124">
    <property type="taxonomic scope" value="Bacteria"/>
</dbReference>
<dbReference type="PRINTS" id="PR00359">
    <property type="entry name" value="BP450"/>
</dbReference>
<dbReference type="PANTHER" id="PTHR46696">
    <property type="entry name" value="P450, PUTATIVE (EUROFUNG)-RELATED"/>
    <property type="match status" value="1"/>
</dbReference>
<dbReference type="InterPro" id="IPR036396">
    <property type="entry name" value="Cyt_P450_sf"/>
</dbReference>
<reference evidence="4" key="1">
    <citation type="submission" date="2016-10" db="EMBL/GenBank/DDBJ databases">
        <authorList>
            <person name="Varghese N."/>
        </authorList>
    </citation>
    <scope>NUCLEOTIDE SEQUENCE [LARGE SCALE GENOMIC DNA]</scope>
    <source>
        <strain evidence="4">DSM 45096 / BCRC 16803 / CGMCC 4.1857 / CIP 109030 / JCM 12277 / KCTC 19219 / NBRC 100920 / 33214</strain>
    </source>
</reference>
<accession>A0A1H7TRQ4</accession>
<evidence type="ECO:0008006" key="5">
    <source>
        <dbReference type="Google" id="ProtNLM"/>
    </source>
</evidence>
<dbReference type="Gene3D" id="1.10.630.10">
    <property type="entry name" value="Cytochrome P450"/>
    <property type="match status" value="2"/>
</dbReference>
<dbReference type="GO" id="GO:0016705">
    <property type="term" value="F:oxidoreductase activity, acting on paired donors, with incorporation or reduction of molecular oxygen"/>
    <property type="evidence" value="ECO:0007669"/>
    <property type="project" value="InterPro"/>
</dbReference>
<comment type="similarity">
    <text evidence="1">Belongs to the cytochrome P450 family.</text>
</comment>
<proteinExistence type="inferred from homology"/>
<dbReference type="Proteomes" id="UP000183015">
    <property type="component" value="Unassembled WGS sequence"/>
</dbReference>
<organism evidence="3 4">
    <name type="scientific">Streptacidiphilus jiangxiensis</name>
    <dbReference type="NCBI Taxonomy" id="235985"/>
    <lineage>
        <taxon>Bacteria</taxon>
        <taxon>Bacillati</taxon>
        <taxon>Actinomycetota</taxon>
        <taxon>Actinomycetes</taxon>
        <taxon>Kitasatosporales</taxon>
        <taxon>Streptomycetaceae</taxon>
        <taxon>Streptacidiphilus</taxon>
    </lineage>
</organism>